<keyword evidence="2" id="KW-0472">Membrane</keyword>
<dbReference type="VEuPathDB" id="TriTrypDB:TCDM_08236"/>
<keyword evidence="2" id="KW-0812">Transmembrane</keyword>
<gene>
    <name evidence="3" type="ORF">TCDM_08236</name>
</gene>
<accession>V5BCL7</accession>
<dbReference type="OrthoDB" id="252357at2759"/>
<sequence length="431" mass="49384">MDCCCCFGCGSIELRPMQHVNSTHRRSMHSAEYSRDLCFVFFVCKFHRERKRRLNCDGVWASSYSCCCCCFLLFLCVCVFVGGFCCLFYYYWMEPMEAKLSFVPCVEDDWRRPRHRESDANTLSLARRLAFLEGHVEEAYNLLETGRRQGDFSSSWARREWKEAALTLLSLHNTEDDASRWVASDLLPLPSKAARTALGKMDNVMYHYCILYWVKLAVTAMMHREMSYDMSLRAAADTLLFVLKDICCMRLSLSSRCLPTWRLLEHVLLELLRVGESSADASVSSALDVVRRMHQYLGQYIIRYLEMRDRPMEGQRGLLTYRGVFDRQSGGMNGGDDETAGKREEEGVERIPTRYSPREVCGALRTLCRSGDTCGSLELLKDSHPTDSAAAAAEDKDEDDKNILALEAFLDHYFFRSAPVAFERPLCSSEV</sequence>
<evidence type="ECO:0000313" key="3">
    <source>
        <dbReference type="EMBL" id="ESS63817.1"/>
    </source>
</evidence>
<proteinExistence type="predicted"/>
<evidence type="ECO:0000256" key="2">
    <source>
        <dbReference type="SAM" id="Phobius"/>
    </source>
</evidence>
<keyword evidence="2" id="KW-1133">Transmembrane helix</keyword>
<evidence type="ECO:0000256" key="1">
    <source>
        <dbReference type="SAM" id="MobiDB-lite"/>
    </source>
</evidence>
<organism evidence="3 4">
    <name type="scientific">Trypanosoma cruzi Dm28c</name>
    <dbReference type="NCBI Taxonomy" id="1416333"/>
    <lineage>
        <taxon>Eukaryota</taxon>
        <taxon>Discoba</taxon>
        <taxon>Euglenozoa</taxon>
        <taxon>Kinetoplastea</taxon>
        <taxon>Metakinetoplastina</taxon>
        <taxon>Trypanosomatida</taxon>
        <taxon>Trypanosomatidae</taxon>
        <taxon>Trypanosoma</taxon>
        <taxon>Schizotrypanum</taxon>
    </lineage>
</organism>
<name>V5BCL7_TRYCR</name>
<protein>
    <submittedName>
        <fullName evidence="3">Uncharacterized protein</fullName>
    </submittedName>
</protein>
<evidence type="ECO:0000313" key="4">
    <source>
        <dbReference type="Proteomes" id="UP000017861"/>
    </source>
</evidence>
<feature type="compositionally biased region" description="Basic and acidic residues" evidence="1">
    <location>
        <begin position="339"/>
        <end position="350"/>
    </location>
</feature>
<reference evidence="3 4" key="1">
    <citation type="journal article" date="2014" name="Genome Announc.">
        <title>Trypanosoma cruzi Clone Dm28c Draft Genome Sequence.</title>
        <authorList>
            <person name="Grisard E.C."/>
            <person name="Teixeira S.M."/>
            <person name="de Almeida L.G."/>
            <person name="Stoco P.H."/>
            <person name="Gerber A.L."/>
            <person name="Talavera-Lopez C."/>
            <person name="Lima O.C."/>
            <person name="Andersson B."/>
            <person name="de Vasconcelos A.T."/>
        </authorList>
    </citation>
    <scope>NUCLEOTIDE SEQUENCE [LARGE SCALE GENOMIC DNA]</scope>
    <source>
        <strain evidence="3 4">Dm28c</strain>
    </source>
</reference>
<feature type="region of interest" description="Disordered" evidence="1">
    <location>
        <begin position="329"/>
        <end position="350"/>
    </location>
</feature>
<dbReference type="EMBL" id="AYLP01000111">
    <property type="protein sequence ID" value="ESS63817.1"/>
    <property type="molecule type" value="Genomic_DNA"/>
</dbReference>
<comment type="caution">
    <text evidence="3">The sequence shown here is derived from an EMBL/GenBank/DDBJ whole genome shotgun (WGS) entry which is preliminary data.</text>
</comment>
<dbReference type="Proteomes" id="UP000017861">
    <property type="component" value="Unassembled WGS sequence"/>
</dbReference>
<feature type="transmembrane region" description="Helical" evidence="2">
    <location>
        <begin position="59"/>
        <end position="92"/>
    </location>
</feature>
<dbReference type="AlphaFoldDB" id="V5BCL7"/>